<protein>
    <submittedName>
        <fullName evidence="7">60S ribosomal protein L3</fullName>
    </submittedName>
</protein>
<comment type="similarity">
    <text evidence="1 5">Belongs to the universal ribosomal protein uL3 family.</text>
</comment>
<keyword evidence="2 5" id="KW-0689">Ribosomal protein</keyword>
<dbReference type="OrthoDB" id="1611972at2759"/>
<evidence type="ECO:0000313" key="7">
    <source>
        <dbReference type="EMBL" id="KAF0313453.1"/>
    </source>
</evidence>
<dbReference type="Pfam" id="PF00297">
    <property type="entry name" value="Ribosomal_L3"/>
    <property type="match status" value="1"/>
</dbReference>
<dbReference type="GO" id="GO:0006412">
    <property type="term" value="P:translation"/>
    <property type="evidence" value="ECO:0007669"/>
    <property type="project" value="InterPro"/>
</dbReference>
<feature type="compositionally biased region" description="Basic residues" evidence="6">
    <location>
        <begin position="67"/>
        <end position="80"/>
    </location>
</feature>
<dbReference type="InterPro" id="IPR009000">
    <property type="entry name" value="Transl_B-barrel_sf"/>
</dbReference>
<evidence type="ECO:0000256" key="2">
    <source>
        <dbReference type="ARBA" id="ARBA00022980"/>
    </source>
</evidence>
<dbReference type="PANTHER" id="PTHR11363:SF5">
    <property type="entry name" value="LARGE RIBOSOMAL SUBUNIT PROTEIN UL3"/>
    <property type="match status" value="1"/>
</dbReference>
<reference evidence="7 8" key="1">
    <citation type="submission" date="2019-07" db="EMBL/GenBank/DDBJ databases">
        <title>Draft genome assembly of a fouling barnacle, Amphibalanus amphitrite (Darwin, 1854): The first reference genome for Thecostraca.</title>
        <authorList>
            <person name="Kim W."/>
        </authorList>
    </citation>
    <scope>NUCLEOTIDE SEQUENCE [LARGE SCALE GENOMIC DNA]</scope>
    <source>
        <strain evidence="7">SNU_AA5</strain>
        <tissue evidence="7">Soma without cirri and trophi</tissue>
    </source>
</reference>
<dbReference type="InterPro" id="IPR019926">
    <property type="entry name" value="Ribosomal_uL3_CS"/>
</dbReference>
<keyword evidence="8" id="KW-1185">Reference proteome</keyword>
<evidence type="ECO:0000256" key="4">
    <source>
        <dbReference type="ARBA" id="ARBA00056881"/>
    </source>
</evidence>
<dbReference type="SUPFAM" id="SSF50447">
    <property type="entry name" value="Translation proteins"/>
    <property type="match status" value="1"/>
</dbReference>
<dbReference type="PANTHER" id="PTHR11363">
    <property type="entry name" value="60S RIBOSOMAL PROTEIN L3-RELATED"/>
    <property type="match status" value="1"/>
</dbReference>
<dbReference type="Proteomes" id="UP000440578">
    <property type="component" value="Unassembled WGS sequence"/>
</dbReference>
<feature type="region of interest" description="Disordered" evidence="6">
    <location>
        <begin position="1"/>
        <end position="22"/>
    </location>
</feature>
<dbReference type="GO" id="GO:0003723">
    <property type="term" value="F:RNA binding"/>
    <property type="evidence" value="ECO:0007669"/>
    <property type="project" value="TreeGrafter"/>
</dbReference>
<evidence type="ECO:0000256" key="3">
    <source>
        <dbReference type="ARBA" id="ARBA00023274"/>
    </source>
</evidence>
<sequence>MYPRSRVRRGGGGCSDTPWPGSGYQRARVETGLFHSPFAAISSPRPLYSQSHRKFEAPRHGSMGFYPKKRARRHRGRVKTFPKNDKNKPCHLTAFIGYKAGMTHIVREADRPGSKLNKKEIVEPVTIIETPPMVIVGIVGYVETPKGLRAFKTLFAEHLSEECRRRFYKNWGASKKKAFTKASKKWSDEAGKKEIARELQKIKKYCSVVRVIAHTQMKLLRMRQKKAHLMEIQVNGGTVSDQVDWAREKLESQVPVGSVFAPDEMIDIIGVTKGRGFKGVTSRWHTKKLPRKTHKGLRKVACIGAWHPSRVRFTVARAGQKGYHHRTEINKKIYRMGAGIHTKDGLVVKNNASTDYDLTDKSITPLGGFVRYGEVNNDFIMIKGCCIGPKKRVLTLRKVKLATSLITHTSRVASEKIELKWIDTSSKFGHGRFQTAAEKAAFLGPLKKDILRRKEKEAAAAGKA</sequence>
<dbReference type="FunFam" id="3.30.1430.10:FF:000001">
    <property type="entry name" value="60S ribosomal protein L3"/>
    <property type="match status" value="1"/>
</dbReference>
<dbReference type="InterPro" id="IPR044892">
    <property type="entry name" value="Ribosomal_L3_dom_3_arc_sf"/>
</dbReference>
<keyword evidence="3 5" id="KW-0687">Ribonucleoprotein</keyword>
<gene>
    <name evidence="7" type="primary">Rpl3</name>
    <name evidence="7" type="ORF">FJT64_001627</name>
</gene>
<comment type="caution">
    <text evidence="7">The sequence shown here is derived from an EMBL/GenBank/DDBJ whole genome shotgun (WGS) entry which is preliminary data.</text>
</comment>
<dbReference type="Gene3D" id="2.40.30.10">
    <property type="entry name" value="Translation factors"/>
    <property type="match status" value="1"/>
</dbReference>
<proteinExistence type="inferred from homology"/>
<dbReference type="GO" id="GO:0022625">
    <property type="term" value="C:cytosolic large ribosomal subunit"/>
    <property type="evidence" value="ECO:0007669"/>
    <property type="project" value="TreeGrafter"/>
</dbReference>
<dbReference type="FunFam" id="2.40.30.10:FF:000351">
    <property type="entry name" value="Ribosomal protein L3"/>
    <property type="match status" value="1"/>
</dbReference>
<dbReference type="AlphaFoldDB" id="A0A6A4X5F1"/>
<dbReference type="Gene3D" id="3.30.1430.10">
    <property type="match status" value="1"/>
</dbReference>
<evidence type="ECO:0000256" key="6">
    <source>
        <dbReference type="SAM" id="MobiDB-lite"/>
    </source>
</evidence>
<organism evidence="7 8">
    <name type="scientific">Amphibalanus amphitrite</name>
    <name type="common">Striped barnacle</name>
    <name type="synonym">Balanus amphitrite</name>
    <dbReference type="NCBI Taxonomy" id="1232801"/>
    <lineage>
        <taxon>Eukaryota</taxon>
        <taxon>Metazoa</taxon>
        <taxon>Ecdysozoa</taxon>
        <taxon>Arthropoda</taxon>
        <taxon>Crustacea</taxon>
        <taxon>Multicrustacea</taxon>
        <taxon>Cirripedia</taxon>
        <taxon>Thoracica</taxon>
        <taxon>Thoracicalcarea</taxon>
        <taxon>Balanomorpha</taxon>
        <taxon>Balanoidea</taxon>
        <taxon>Balanidae</taxon>
        <taxon>Amphibalaninae</taxon>
        <taxon>Amphibalanus</taxon>
    </lineage>
</organism>
<dbReference type="PROSITE" id="PS00474">
    <property type="entry name" value="RIBOSOMAL_L3"/>
    <property type="match status" value="1"/>
</dbReference>
<evidence type="ECO:0000256" key="1">
    <source>
        <dbReference type="ARBA" id="ARBA00006540"/>
    </source>
</evidence>
<dbReference type="FunFam" id="4.10.960.10:FF:000002">
    <property type="entry name" value="60S ribosomal protein L3"/>
    <property type="match status" value="1"/>
</dbReference>
<dbReference type="FunFam" id="2.40.30.10:FF:000079">
    <property type="entry name" value="60S ribosomal protein L3"/>
    <property type="match status" value="1"/>
</dbReference>
<dbReference type="GO" id="GO:0003735">
    <property type="term" value="F:structural constituent of ribosome"/>
    <property type="evidence" value="ECO:0007669"/>
    <property type="project" value="InterPro"/>
</dbReference>
<evidence type="ECO:0000256" key="5">
    <source>
        <dbReference type="RuleBase" id="RU003905"/>
    </source>
</evidence>
<dbReference type="InterPro" id="IPR045077">
    <property type="entry name" value="L3_arc_euk"/>
</dbReference>
<dbReference type="Gene3D" id="4.10.960.10">
    <property type="entry name" value="Ribosomal protein L3, domain 3"/>
    <property type="match status" value="1"/>
</dbReference>
<comment type="function">
    <text evidence="4">The L3 protein is a component of the large subunit of cytoplasmic ribosomes.</text>
</comment>
<name>A0A6A4X5F1_AMPAM</name>
<evidence type="ECO:0000313" key="8">
    <source>
        <dbReference type="Proteomes" id="UP000440578"/>
    </source>
</evidence>
<dbReference type="InterPro" id="IPR000597">
    <property type="entry name" value="Ribosomal_uL3"/>
</dbReference>
<dbReference type="EMBL" id="VIIS01000092">
    <property type="protein sequence ID" value="KAF0313453.1"/>
    <property type="molecule type" value="Genomic_DNA"/>
</dbReference>
<feature type="region of interest" description="Disordered" evidence="6">
    <location>
        <begin position="59"/>
        <end position="84"/>
    </location>
</feature>
<accession>A0A6A4X5F1</accession>